<accession>A0A8T0EMA1</accession>
<gene>
    <name evidence="3" type="ORF">HNY73_016295</name>
</gene>
<proteinExistence type="predicted"/>
<dbReference type="EMBL" id="JABXBU010002227">
    <property type="protein sequence ID" value="KAF8773655.1"/>
    <property type="molecule type" value="Genomic_DNA"/>
</dbReference>
<reference evidence="3" key="1">
    <citation type="journal article" date="2020" name="bioRxiv">
        <title>Chromosome-level reference genome of the European wasp spider Argiope bruennichi: a resource for studies on range expansion and evolutionary adaptation.</title>
        <authorList>
            <person name="Sheffer M.M."/>
            <person name="Hoppe A."/>
            <person name="Krehenwinkel H."/>
            <person name="Uhl G."/>
            <person name="Kuss A.W."/>
            <person name="Jensen L."/>
            <person name="Jensen C."/>
            <person name="Gillespie R.G."/>
            <person name="Hoff K.J."/>
            <person name="Prost S."/>
        </authorList>
    </citation>
    <scope>NUCLEOTIDE SEQUENCE</scope>
</reference>
<dbReference type="InterPro" id="IPR052160">
    <property type="entry name" value="Gypsy_RT_Integrase-like"/>
</dbReference>
<dbReference type="AlphaFoldDB" id="A0A8T0EMA1"/>
<keyword evidence="1" id="KW-1133">Transmembrane helix</keyword>
<dbReference type="Pfam" id="PF17921">
    <property type="entry name" value="Integrase_H2C2"/>
    <property type="match status" value="1"/>
</dbReference>
<protein>
    <recommendedName>
        <fullName evidence="2">Integrase zinc-binding domain-containing protein</fullName>
    </recommendedName>
</protein>
<dbReference type="InterPro" id="IPR041588">
    <property type="entry name" value="Integrase_H2C2"/>
</dbReference>
<organism evidence="3 4">
    <name type="scientific">Argiope bruennichi</name>
    <name type="common">Wasp spider</name>
    <name type="synonym">Aranea bruennichi</name>
    <dbReference type="NCBI Taxonomy" id="94029"/>
    <lineage>
        <taxon>Eukaryota</taxon>
        <taxon>Metazoa</taxon>
        <taxon>Ecdysozoa</taxon>
        <taxon>Arthropoda</taxon>
        <taxon>Chelicerata</taxon>
        <taxon>Arachnida</taxon>
        <taxon>Araneae</taxon>
        <taxon>Araneomorphae</taxon>
        <taxon>Entelegynae</taxon>
        <taxon>Araneoidea</taxon>
        <taxon>Araneidae</taxon>
        <taxon>Argiope</taxon>
    </lineage>
</organism>
<evidence type="ECO:0000313" key="4">
    <source>
        <dbReference type="Proteomes" id="UP000807504"/>
    </source>
</evidence>
<feature type="transmembrane region" description="Helical" evidence="1">
    <location>
        <begin position="259"/>
        <end position="282"/>
    </location>
</feature>
<dbReference type="Gene3D" id="1.10.340.70">
    <property type="match status" value="1"/>
</dbReference>
<comment type="caution">
    <text evidence="3">The sequence shown here is derived from an EMBL/GenBank/DDBJ whole genome shotgun (WGS) entry which is preliminary data.</text>
</comment>
<dbReference type="Proteomes" id="UP000807504">
    <property type="component" value="Unassembled WGS sequence"/>
</dbReference>
<sequence>MVHLLVDLTGKKRIGSSMMFQQLDTMGLKGLNNKVACRYYFPGMQKYVAEYVKNCLDCNRYEAVNQKPIGLLRTPVYVQRFKILAIDLFGPLPDTSSGKKWIFFVEDTSTKGVELFALEEATSVNCDDVTHDLRVLIDNDNFVPEITPYLKRFARLTAEIKDHVEQKQDKRKAYYDRRRQVFYNPVVTNRSPTTYNIADPAEPDGILGTYHSSALRAYEIPVARDSGTVAPLRRRDRPKKFPADSSPRRRPPLTMPHCYLMELFGISIKVLGIFIGCLGILIQLNIRASEF</sequence>
<keyword evidence="1" id="KW-0812">Transmembrane</keyword>
<name>A0A8T0EMA1_ARGBR</name>
<feature type="domain" description="Integrase zinc-binding" evidence="2">
    <location>
        <begin position="32"/>
        <end position="61"/>
    </location>
</feature>
<reference evidence="3" key="2">
    <citation type="submission" date="2020-06" db="EMBL/GenBank/DDBJ databases">
        <authorList>
            <person name="Sheffer M."/>
        </authorList>
    </citation>
    <scope>NUCLEOTIDE SEQUENCE</scope>
</reference>
<keyword evidence="1" id="KW-0472">Membrane</keyword>
<evidence type="ECO:0000259" key="2">
    <source>
        <dbReference type="Pfam" id="PF17921"/>
    </source>
</evidence>
<evidence type="ECO:0000256" key="1">
    <source>
        <dbReference type="SAM" id="Phobius"/>
    </source>
</evidence>
<evidence type="ECO:0000313" key="3">
    <source>
        <dbReference type="EMBL" id="KAF8773655.1"/>
    </source>
</evidence>
<dbReference type="PANTHER" id="PTHR47266">
    <property type="entry name" value="ENDONUCLEASE-RELATED"/>
    <property type="match status" value="1"/>
</dbReference>
<keyword evidence="4" id="KW-1185">Reference proteome</keyword>